<keyword evidence="3" id="KW-0201">Cytochrome c-type biogenesis</keyword>
<keyword evidence="8" id="KW-0934">Plastid</keyword>
<feature type="transmembrane region" description="Helical" evidence="6">
    <location>
        <begin position="275"/>
        <end position="290"/>
    </location>
</feature>
<proteinExistence type="predicted"/>
<evidence type="ECO:0000256" key="5">
    <source>
        <dbReference type="ARBA" id="ARBA00023136"/>
    </source>
</evidence>
<comment type="subcellular location">
    <subcellularLocation>
        <location evidence="1">Membrane</location>
        <topology evidence="1">Multi-pass membrane protein</topology>
    </subcellularLocation>
</comment>
<evidence type="ECO:0000313" key="8">
    <source>
        <dbReference type="EMBL" id="QXU76299.1"/>
    </source>
</evidence>
<dbReference type="InterPro" id="IPR045062">
    <property type="entry name" value="Cyt_c_biogenesis_CcsA/CcmC"/>
</dbReference>
<geneLocation type="chloroplast" evidence="8"/>
<dbReference type="NCBIfam" id="TIGR03144">
    <property type="entry name" value="cytochr_II_ccsB"/>
    <property type="match status" value="1"/>
</dbReference>
<evidence type="ECO:0000256" key="4">
    <source>
        <dbReference type="ARBA" id="ARBA00022989"/>
    </source>
</evidence>
<evidence type="ECO:0000256" key="2">
    <source>
        <dbReference type="ARBA" id="ARBA00022692"/>
    </source>
</evidence>
<evidence type="ECO:0000259" key="7">
    <source>
        <dbReference type="Pfam" id="PF01578"/>
    </source>
</evidence>
<protein>
    <submittedName>
        <fullName evidence="8">Cytochrome c heme attachment protein</fullName>
    </submittedName>
</protein>
<dbReference type="AlphaFoldDB" id="A0A8F7GRQ7"/>
<dbReference type="EMBL" id="MN817664">
    <property type="protein sequence ID" value="QXU76299.1"/>
    <property type="molecule type" value="Genomic_DNA"/>
</dbReference>
<reference evidence="8" key="1">
    <citation type="submission" date="2019-12" db="EMBL/GenBank/DDBJ databases">
        <title>The complete chloroplast genome sequence of Dicranopteris pedata (Gleicheniaceae).</title>
        <authorList>
            <person name="Ma X."/>
        </authorList>
    </citation>
    <scope>NUCLEOTIDE SEQUENCE</scope>
</reference>
<keyword evidence="5 6" id="KW-0472">Membrane</keyword>
<dbReference type="GO" id="GO:0020037">
    <property type="term" value="F:heme binding"/>
    <property type="evidence" value="ECO:0007669"/>
    <property type="project" value="InterPro"/>
</dbReference>
<evidence type="ECO:0000256" key="6">
    <source>
        <dbReference type="SAM" id="Phobius"/>
    </source>
</evidence>
<dbReference type="PANTHER" id="PTHR30071">
    <property type="entry name" value="HEME EXPORTER PROTEIN C"/>
    <property type="match status" value="1"/>
</dbReference>
<keyword evidence="2 6" id="KW-0812">Transmembrane</keyword>
<evidence type="ECO:0000256" key="3">
    <source>
        <dbReference type="ARBA" id="ARBA00022748"/>
    </source>
</evidence>
<dbReference type="GO" id="GO:0017004">
    <property type="term" value="P:cytochrome complex assembly"/>
    <property type="evidence" value="ECO:0007669"/>
    <property type="project" value="UniProtKB-KW"/>
</dbReference>
<dbReference type="Pfam" id="PF01578">
    <property type="entry name" value="Cytochrom_C_asm"/>
    <property type="match status" value="1"/>
</dbReference>
<keyword evidence="8" id="KW-0150">Chloroplast</keyword>
<organism evidence="8">
    <name type="scientific">Dicranopteris pedata</name>
    <dbReference type="NCBI Taxonomy" id="397678"/>
    <lineage>
        <taxon>Eukaryota</taxon>
        <taxon>Viridiplantae</taxon>
        <taxon>Streptophyta</taxon>
        <taxon>Embryophyta</taxon>
        <taxon>Tracheophyta</taxon>
        <taxon>Polypodiopsida</taxon>
        <taxon>Polypodiidae</taxon>
        <taxon>Gleicheniales</taxon>
        <taxon>Gleicheniaceae</taxon>
        <taxon>Dicranopteris</taxon>
    </lineage>
</organism>
<dbReference type="PANTHER" id="PTHR30071:SF1">
    <property type="entry name" value="CYTOCHROME B_B6 PROTEIN-RELATED"/>
    <property type="match status" value="1"/>
</dbReference>
<dbReference type="InterPro" id="IPR017562">
    <property type="entry name" value="Cyt_c_biogenesis_CcsA"/>
</dbReference>
<feature type="transmembrane region" description="Helical" evidence="6">
    <location>
        <begin position="60"/>
        <end position="78"/>
    </location>
</feature>
<feature type="domain" description="Cytochrome c assembly protein" evidence="7">
    <location>
        <begin position="84"/>
        <end position="298"/>
    </location>
</feature>
<dbReference type="GO" id="GO:0005886">
    <property type="term" value="C:plasma membrane"/>
    <property type="evidence" value="ECO:0007669"/>
    <property type="project" value="TreeGrafter"/>
</dbReference>
<gene>
    <name evidence="8" type="primary">ccsA</name>
</gene>
<feature type="transmembrane region" description="Helical" evidence="6">
    <location>
        <begin position="239"/>
        <end position="260"/>
    </location>
</feature>
<dbReference type="InterPro" id="IPR002541">
    <property type="entry name" value="Cyt_c_assembly"/>
</dbReference>
<keyword evidence="4 6" id="KW-1133">Transmembrane helix</keyword>
<sequence length="331" mass="38016">MYLYYYISTHLFPPPLSMMYTNVEHTLAQVSFLMPFPVTAFHRISLIYKLEILKILGGKAMTIAFIRMTGFMTIRWIISKHFPLSNLYESSMFLSWSFSLPHIISGIHNRDEWSGIVTAPGAMLTNGFATLGLPGGMQQSTPLVPAPQSHRLMMHVSMMLISYSTLLCGSLLAISLLVILYDGEKLFSIYSNPFTRILYPDMDLYTFERGEGDAKNNYHQLSMNSLKFRLIRRMDRRSYQIISLGFPSLTIGILSGAVWANEAWGSYRNRDPKETWALITWLIYATYIHTRMTKNWRGGGQLLQHLRDSSWFGFVFWGLIHRESVCTIMVG</sequence>
<accession>A0A8F7GRQ7</accession>
<evidence type="ECO:0000256" key="1">
    <source>
        <dbReference type="ARBA" id="ARBA00004141"/>
    </source>
</evidence>
<feature type="transmembrane region" description="Helical" evidence="6">
    <location>
        <begin position="160"/>
        <end position="181"/>
    </location>
</feature>
<name>A0A8F7GRQ7_9MONI</name>
<feature type="transmembrane region" description="Helical" evidence="6">
    <location>
        <begin position="27"/>
        <end position="48"/>
    </location>
</feature>